<dbReference type="PANTHER" id="PTHR45138">
    <property type="entry name" value="REGULATORY COMPONENTS OF SENSORY TRANSDUCTION SYSTEM"/>
    <property type="match status" value="1"/>
</dbReference>
<dbReference type="InterPro" id="IPR050469">
    <property type="entry name" value="Diguanylate_Cyclase"/>
</dbReference>
<dbReference type="Proteomes" id="UP001525968">
    <property type="component" value="Unassembled WGS sequence"/>
</dbReference>
<dbReference type="Pfam" id="PF00990">
    <property type="entry name" value="GGDEF"/>
    <property type="match status" value="1"/>
</dbReference>
<dbReference type="EMBL" id="JAODYH010000005">
    <property type="protein sequence ID" value="MCT9811478.1"/>
    <property type="molecule type" value="Genomic_DNA"/>
</dbReference>
<dbReference type="NCBIfam" id="TIGR00254">
    <property type="entry name" value="GGDEF"/>
    <property type="match status" value="1"/>
</dbReference>
<dbReference type="SUPFAM" id="SSF55073">
    <property type="entry name" value="Nucleotide cyclase"/>
    <property type="match status" value="1"/>
</dbReference>
<evidence type="ECO:0000256" key="3">
    <source>
        <dbReference type="SAM" id="Phobius"/>
    </source>
</evidence>
<keyword evidence="3" id="KW-0472">Membrane</keyword>
<feature type="transmembrane region" description="Helical" evidence="3">
    <location>
        <begin position="136"/>
        <end position="156"/>
    </location>
</feature>
<proteinExistence type="predicted"/>
<feature type="transmembrane region" description="Helical" evidence="3">
    <location>
        <begin position="76"/>
        <end position="97"/>
    </location>
</feature>
<gene>
    <name evidence="5" type="ORF">N0K08_12585</name>
</gene>
<feature type="transmembrane region" description="Helical" evidence="3">
    <location>
        <begin position="109"/>
        <end position="130"/>
    </location>
</feature>
<organism evidence="5 6">
    <name type="scientific">Acidovorax bellezanensis</name>
    <dbReference type="NCBI Taxonomy" id="2976702"/>
    <lineage>
        <taxon>Bacteria</taxon>
        <taxon>Pseudomonadati</taxon>
        <taxon>Pseudomonadota</taxon>
        <taxon>Betaproteobacteria</taxon>
        <taxon>Burkholderiales</taxon>
        <taxon>Comamonadaceae</taxon>
        <taxon>Acidovorax</taxon>
    </lineage>
</organism>
<feature type="transmembrane region" description="Helical" evidence="3">
    <location>
        <begin position="43"/>
        <end position="64"/>
    </location>
</feature>
<keyword evidence="3" id="KW-0812">Transmembrane</keyword>
<evidence type="ECO:0000256" key="2">
    <source>
        <dbReference type="ARBA" id="ARBA00034247"/>
    </source>
</evidence>
<evidence type="ECO:0000256" key="1">
    <source>
        <dbReference type="ARBA" id="ARBA00012528"/>
    </source>
</evidence>
<evidence type="ECO:0000313" key="5">
    <source>
        <dbReference type="EMBL" id="MCT9811478.1"/>
    </source>
</evidence>
<keyword evidence="6" id="KW-1185">Reference proteome</keyword>
<comment type="caution">
    <text evidence="5">The sequence shown here is derived from an EMBL/GenBank/DDBJ whole genome shotgun (WGS) entry which is preliminary data.</text>
</comment>
<sequence>MDNPSRLYRRELQGRFLGLRFGAAVEDEFVSFLRETQTRNVRFCIWIGLILWMGVACWDVARYVQNIQGTANEAQFLKLLLPARLAGLLALTGLLIGMHRRLWGRWQHVACLVTVSVYCITGFLTGYLYMEMGMGNAMAGSILILMAVFLPCGLTFRETMPTTAALLVAYLLAGWWILSPAEWSEFWAIASLLVLCMMMMAFSSYLRERGTREQFVLRRLLDWEAGHDPLTGLANRRSFQKHFEICLAQARRDDKTLLLVILDLDHFKLYNDHYGHKAGDRALQQVALVLEHYAARPMDLAIRLGGEEFGLLSYADDAKALKLRMQHLLQQLQGLQISHEFSPTATCLTASIGIAQAEATCTTDSLFQQADAQLYRAKNAGRNQVCGPDMDMCAEGPELQVMA</sequence>
<dbReference type="InterPro" id="IPR029787">
    <property type="entry name" value="Nucleotide_cyclase"/>
</dbReference>
<dbReference type="SMART" id="SM00267">
    <property type="entry name" value="GGDEF"/>
    <property type="match status" value="1"/>
</dbReference>
<evidence type="ECO:0000259" key="4">
    <source>
        <dbReference type="PROSITE" id="PS50887"/>
    </source>
</evidence>
<dbReference type="InterPro" id="IPR043128">
    <property type="entry name" value="Rev_trsase/Diguanyl_cyclase"/>
</dbReference>
<dbReference type="EC" id="2.7.7.65" evidence="1"/>
<accession>A0ABT2PQT4</accession>
<feature type="domain" description="GGDEF" evidence="4">
    <location>
        <begin position="255"/>
        <end position="390"/>
    </location>
</feature>
<dbReference type="InterPro" id="IPR000160">
    <property type="entry name" value="GGDEF_dom"/>
</dbReference>
<feature type="transmembrane region" description="Helical" evidence="3">
    <location>
        <begin position="163"/>
        <end position="181"/>
    </location>
</feature>
<dbReference type="PROSITE" id="PS50887">
    <property type="entry name" value="GGDEF"/>
    <property type="match status" value="1"/>
</dbReference>
<dbReference type="PANTHER" id="PTHR45138:SF9">
    <property type="entry name" value="DIGUANYLATE CYCLASE DGCM-RELATED"/>
    <property type="match status" value="1"/>
</dbReference>
<name>A0ABT2PQT4_9BURK</name>
<reference evidence="5 6" key="1">
    <citation type="submission" date="2022-09" db="EMBL/GenBank/DDBJ databases">
        <title>Draft genome of isolate Be4.</title>
        <authorList>
            <person name="Sanchez-Castro I."/>
            <person name="Martinez-Rodriguez P."/>
            <person name="Descostes M."/>
            <person name="Merroun M."/>
        </authorList>
    </citation>
    <scope>NUCLEOTIDE SEQUENCE [LARGE SCALE GENOMIC DNA]</scope>
    <source>
        <strain evidence="5 6">Be4</strain>
    </source>
</reference>
<feature type="transmembrane region" description="Helical" evidence="3">
    <location>
        <begin position="187"/>
        <end position="206"/>
    </location>
</feature>
<protein>
    <recommendedName>
        <fullName evidence="1">diguanylate cyclase</fullName>
        <ecNumber evidence="1">2.7.7.65</ecNumber>
    </recommendedName>
</protein>
<dbReference type="CDD" id="cd01949">
    <property type="entry name" value="GGDEF"/>
    <property type="match status" value="1"/>
</dbReference>
<comment type="catalytic activity">
    <reaction evidence="2">
        <text>2 GTP = 3',3'-c-di-GMP + 2 diphosphate</text>
        <dbReference type="Rhea" id="RHEA:24898"/>
        <dbReference type="ChEBI" id="CHEBI:33019"/>
        <dbReference type="ChEBI" id="CHEBI:37565"/>
        <dbReference type="ChEBI" id="CHEBI:58805"/>
        <dbReference type="EC" id="2.7.7.65"/>
    </reaction>
</comment>
<dbReference type="Gene3D" id="3.30.70.270">
    <property type="match status" value="1"/>
</dbReference>
<keyword evidence="3" id="KW-1133">Transmembrane helix</keyword>
<evidence type="ECO:0000313" key="6">
    <source>
        <dbReference type="Proteomes" id="UP001525968"/>
    </source>
</evidence>